<gene>
    <name evidence="2" type="ORF">HNQ03_000020</name>
</gene>
<protein>
    <recommendedName>
        <fullName evidence="4">30S ribosomal protein S16</fullName>
    </recommendedName>
</protein>
<dbReference type="EMBL" id="JABSNO010000001">
    <property type="protein sequence ID" value="NRS90955.1"/>
    <property type="molecule type" value="Genomic_DNA"/>
</dbReference>
<feature type="compositionally biased region" description="Basic and acidic residues" evidence="1">
    <location>
        <begin position="40"/>
        <end position="59"/>
    </location>
</feature>
<reference evidence="2" key="1">
    <citation type="submission" date="2020-05" db="EMBL/GenBank/DDBJ databases">
        <title>Genomic Encyclopedia of Type Strains, Phase IV (KMG-V): Genome sequencing to study the core and pangenomes of soil and plant-associated prokaryotes.</title>
        <authorList>
            <person name="Whitman W."/>
        </authorList>
    </citation>
    <scope>NUCLEOTIDE SEQUENCE</scope>
    <source>
        <strain evidence="2">16F</strain>
    </source>
</reference>
<proteinExistence type="predicted"/>
<name>A0A8J8G816_9FLAO</name>
<sequence length="59" mass="7058">MESYVVHPKNEMELKALKGTLRDMGIKFERYNPAYTQKNPIKEQKVQEKKDAKFFKPKK</sequence>
<feature type="region of interest" description="Disordered" evidence="1">
    <location>
        <begin position="39"/>
        <end position="59"/>
    </location>
</feature>
<evidence type="ECO:0000256" key="1">
    <source>
        <dbReference type="SAM" id="MobiDB-lite"/>
    </source>
</evidence>
<evidence type="ECO:0008006" key="4">
    <source>
        <dbReference type="Google" id="ProtNLM"/>
    </source>
</evidence>
<keyword evidence="3" id="KW-1185">Reference proteome</keyword>
<evidence type="ECO:0000313" key="2">
    <source>
        <dbReference type="EMBL" id="NRS90955.1"/>
    </source>
</evidence>
<organism evidence="2 3">
    <name type="scientific">Frigoriflavimonas asaccharolytica</name>
    <dbReference type="NCBI Taxonomy" id="2735899"/>
    <lineage>
        <taxon>Bacteria</taxon>
        <taxon>Pseudomonadati</taxon>
        <taxon>Bacteroidota</taxon>
        <taxon>Flavobacteriia</taxon>
        <taxon>Flavobacteriales</taxon>
        <taxon>Weeksellaceae</taxon>
        <taxon>Frigoriflavimonas</taxon>
    </lineage>
</organism>
<dbReference type="Proteomes" id="UP000610746">
    <property type="component" value="Unassembled WGS sequence"/>
</dbReference>
<evidence type="ECO:0000313" key="3">
    <source>
        <dbReference type="Proteomes" id="UP000610746"/>
    </source>
</evidence>
<dbReference type="AlphaFoldDB" id="A0A8J8G816"/>
<dbReference type="RefSeq" id="WP_173777603.1">
    <property type="nucleotide sequence ID" value="NZ_JABSNO010000001.1"/>
</dbReference>
<comment type="caution">
    <text evidence="2">The sequence shown here is derived from an EMBL/GenBank/DDBJ whole genome shotgun (WGS) entry which is preliminary data.</text>
</comment>
<accession>A0A8J8G816</accession>